<comment type="caution">
    <text evidence="1">The sequence shown here is derived from an EMBL/GenBank/DDBJ whole genome shotgun (WGS) entry which is preliminary data.</text>
</comment>
<reference evidence="1" key="2">
    <citation type="submission" date="2020-02" db="EMBL/GenBank/DDBJ databases">
        <authorList>
            <consortium name="NCBI Pathogen Detection Project"/>
        </authorList>
    </citation>
    <scope>NUCLEOTIDE SEQUENCE</scope>
    <source>
        <strain evidence="1">MA.CK_00/00001968</strain>
    </source>
</reference>
<reference evidence="1" key="1">
    <citation type="journal article" date="2018" name="Genome Biol.">
        <title>SKESA: strategic k-mer extension for scrupulous assemblies.</title>
        <authorList>
            <person name="Souvorov A."/>
            <person name="Agarwala R."/>
            <person name="Lipman D.J."/>
        </authorList>
    </citation>
    <scope>NUCLEOTIDE SEQUENCE</scope>
    <source>
        <strain evidence="1">MA.CK_00/00001968</strain>
    </source>
</reference>
<dbReference type="EMBL" id="DAAUQX010000050">
    <property type="protein sequence ID" value="HAF2130032.1"/>
    <property type="molecule type" value="Genomic_DNA"/>
</dbReference>
<sequence>MKKRPDLAKFGNLWHSVPNGIFVKGQCWRGLAYRFAQIYLAKNFYRRKRKRGGLVPPPWFFLVTPSNRPARRVHDFRRSDRLLDVGGRSEMPERAQRDTARFMMGVSESGNPRGVWLSRVSMNDFY</sequence>
<dbReference type="AlphaFoldDB" id="A0A743P328"/>
<accession>A0A743P328</accession>
<name>A0A743P328_SALER</name>
<protein>
    <submittedName>
        <fullName evidence="1">Uncharacterized protein</fullName>
    </submittedName>
</protein>
<proteinExistence type="predicted"/>
<gene>
    <name evidence="1" type="ORF">G9F27_004292</name>
</gene>
<organism evidence="1">
    <name type="scientific">Salmonella enterica</name>
    <name type="common">Salmonella choleraesuis</name>
    <dbReference type="NCBI Taxonomy" id="28901"/>
    <lineage>
        <taxon>Bacteria</taxon>
        <taxon>Pseudomonadati</taxon>
        <taxon>Pseudomonadota</taxon>
        <taxon>Gammaproteobacteria</taxon>
        <taxon>Enterobacterales</taxon>
        <taxon>Enterobacteriaceae</taxon>
        <taxon>Salmonella</taxon>
    </lineage>
</organism>
<evidence type="ECO:0000313" key="1">
    <source>
        <dbReference type="EMBL" id="HAF2130032.1"/>
    </source>
</evidence>